<reference evidence="3" key="1">
    <citation type="submission" date="2016-10" db="EMBL/GenBank/DDBJ databases">
        <authorList>
            <person name="Varghese N."/>
            <person name="Submissions S."/>
        </authorList>
    </citation>
    <scope>NUCLEOTIDE SEQUENCE [LARGE SCALE GENOMIC DNA]</scope>
    <source>
        <strain evidence="3">Jip14</strain>
    </source>
</reference>
<dbReference type="AlphaFoldDB" id="A0A1H7F1E5"/>
<sequence length="251" mass="28651">MPRKSSYELPENELGYIVRYLQNELEKADRERFEARLALEPDLHLKVEEVNALLTGVREVHLAAQLDSFHRAVDVQQPSGHVPRKVVPLYRKWWVAAAMVVAVFGVWWVLSSTPAPDRLYSTYFVPDAGLPVAMSSAGDTSRYLFYDGMISYQEGNYTEALTKWASVTGDIADTDTLLYYRGMAYMGLDDIEKAMEYLLPVANERKSAFEEAATWYLALCYLKMGEVKTVASLLRRIPDHEQARQLLEKLE</sequence>
<protein>
    <recommendedName>
        <fullName evidence="4">Tetratricopeptide repeat-containing protein</fullName>
    </recommendedName>
</protein>
<evidence type="ECO:0000256" key="1">
    <source>
        <dbReference type="SAM" id="Phobius"/>
    </source>
</evidence>
<dbReference type="Proteomes" id="UP000198916">
    <property type="component" value="Unassembled WGS sequence"/>
</dbReference>
<dbReference type="InterPro" id="IPR011990">
    <property type="entry name" value="TPR-like_helical_dom_sf"/>
</dbReference>
<organism evidence="2 3">
    <name type="scientific">Parapedobacter koreensis</name>
    <dbReference type="NCBI Taxonomy" id="332977"/>
    <lineage>
        <taxon>Bacteria</taxon>
        <taxon>Pseudomonadati</taxon>
        <taxon>Bacteroidota</taxon>
        <taxon>Sphingobacteriia</taxon>
        <taxon>Sphingobacteriales</taxon>
        <taxon>Sphingobacteriaceae</taxon>
        <taxon>Parapedobacter</taxon>
    </lineage>
</organism>
<dbReference type="STRING" id="332977.SAMN05421740_10136"/>
<evidence type="ECO:0008006" key="4">
    <source>
        <dbReference type="Google" id="ProtNLM"/>
    </source>
</evidence>
<dbReference type="EMBL" id="FNZR01000001">
    <property type="protein sequence ID" value="SEK17810.1"/>
    <property type="molecule type" value="Genomic_DNA"/>
</dbReference>
<keyword evidence="1" id="KW-0812">Transmembrane</keyword>
<evidence type="ECO:0000313" key="3">
    <source>
        <dbReference type="Proteomes" id="UP000198916"/>
    </source>
</evidence>
<feature type="transmembrane region" description="Helical" evidence="1">
    <location>
        <begin position="93"/>
        <end position="110"/>
    </location>
</feature>
<accession>A0A1H7F1E5</accession>
<proteinExistence type="predicted"/>
<dbReference type="OrthoDB" id="1451921at2"/>
<dbReference type="SUPFAM" id="SSF48452">
    <property type="entry name" value="TPR-like"/>
    <property type="match status" value="1"/>
</dbReference>
<dbReference type="Gene3D" id="1.25.40.10">
    <property type="entry name" value="Tetratricopeptide repeat domain"/>
    <property type="match status" value="1"/>
</dbReference>
<keyword evidence="1" id="KW-0472">Membrane</keyword>
<dbReference type="RefSeq" id="WP_090601837.1">
    <property type="nucleotide sequence ID" value="NZ_FNZR01000001.1"/>
</dbReference>
<evidence type="ECO:0000313" key="2">
    <source>
        <dbReference type="EMBL" id="SEK17810.1"/>
    </source>
</evidence>
<gene>
    <name evidence="2" type="ORF">SAMN05421740_10136</name>
</gene>
<keyword evidence="3" id="KW-1185">Reference proteome</keyword>
<keyword evidence="1" id="KW-1133">Transmembrane helix</keyword>
<name>A0A1H7F1E5_9SPHI</name>